<feature type="domain" description="4Fe-4S ferredoxin-type" evidence="5">
    <location>
        <begin position="9"/>
        <end position="38"/>
    </location>
</feature>
<evidence type="ECO:0000259" key="6">
    <source>
        <dbReference type="PROSITE" id="PS51656"/>
    </source>
</evidence>
<dbReference type="SUPFAM" id="SSF53920">
    <property type="entry name" value="Fe-only hydrogenase"/>
    <property type="match status" value="1"/>
</dbReference>
<proteinExistence type="predicted"/>
<keyword evidence="4" id="KW-0411">Iron-sulfur</keyword>
<dbReference type="InterPro" id="IPR004108">
    <property type="entry name" value="Fe_hydrogenase_lsu_C"/>
</dbReference>
<evidence type="ECO:0000256" key="4">
    <source>
        <dbReference type="ARBA" id="ARBA00023014"/>
    </source>
</evidence>
<dbReference type="OrthoDB" id="9798098at2"/>
<accession>A0A2T5BZ82</accession>
<dbReference type="Gene3D" id="1.10.15.40">
    <property type="entry name" value="Electron transport complex subunit B, putative Fe-S cluster"/>
    <property type="match status" value="1"/>
</dbReference>
<dbReference type="AlphaFoldDB" id="A0A2T5BZ82"/>
<dbReference type="InterPro" id="IPR050395">
    <property type="entry name" value="4Fe4S_Ferredoxin_RnfB"/>
</dbReference>
<dbReference type="SUPFAM" id="SSF54862">
    <property type="entry name" value="4Fe-4S ferredoxins"/>
    <property type="match status" value="1"/>
</dbReference>
<dbReference type="Proteomes" id="UP000243525">
    <property type="component" value="Unassembled WGS sequence"/>
</dbReference>
<dbReference type="EMBL" id="QAAD01000015">
    <property type="protein sequence ID" value="PTN07579.1"/>
    <property type="molecule type" value="Genomic_DNA"/>
</dbReference>
<dbReference type="Gene3D" id="3.30.70.20">
    <property type="match status" value="1"/>
</dbReference>
<comment type="caution">
    <text evidence="7">The sequence shown here is derived from an EMBL/GenBank/DDBJ whole genome shotgun (WGS) entry which is preliminary data.</text>
</comment>
<feature type="domain" description="4Fe-4S ferredoxin-type" evidence="5">
    <location>
        <begin position="40"/>
        <end position="67"/>
    </location>
</feature>
<dbReference type="Pfam" id="PF02906">
    <property type="entry name" value="Fe_hyd_lg_C"/>
    <property type="match status" value="1"/>
</dbReference>
<dbReference type="Gene3D" id="3.40.950.10">
    <property type="entry name" value="Fe-only Hydrogenase (Larger Subunit), Chain L, domain 3"/>
    <property type="match status" value="1"/>
</dbReference>
<evidence type="ECO:0000256" key="2">
    <source>
        <dbReference type="ARBA" id="ARBA00022723"/>
    </source>
</evidence>
<keyword evidence="8" id="KW-1185">Reference proteome</keyword>
<dbReference type="InterPro" id="IPR017896">
    <property type="entry name" value="4Fe4S_Fe-S-bd"/>
</dbReference>
<dbReference type="InterPro" id="IPR017900">
    <property type="entry name" value="4Fe4S_Fe_S_CS"/>
</dbReference>
<organism evidence="7 8">
    <name type="scientific">Mangrovibacterium marinum</name>
    <dbReference type="NCBI Taxonomy" id="1639118"/>
    <lineage>
        <taxon>Bacteria</taxon>
        <taxon>Pseudomonadati</taxon>
        <taxon>Bacteroidota</taxon>
        <taxon>Bacteroidia</taxon>
        <taxon>Marinilabiliales</taxon>
        <taxon>Prolixibacteraceae</taxon>
        <taxon>Mangrovibacterium</taxon>
    </lineage>
</organism>
<dbReference type="Pfam" id="PF04060">
    <property type="entry name" value="FeS"/>
    <property type="match status" value="1"/>
</dbReference>
<evidence type="ECO:0000259" key="5">
    <source>
        <dbReference type="PROSITE" id="PS51379"/>
    </source>
</evidence>
<dbReference type="PROSITE" id="PS51656">
    <property type="entry name" value="4FE4S"/>
    <property type="match status" value="1"/>
</dbReference>
<dbReference type="PROSITE" id="PS51379">
    <property type="entry name" value="4FE4S_FER_2"/>
    <property type="match status" value="2"/>
</dbReference>
<dbReference type="GO" id="GO:0046872">
    <property type="term" value="F:metal ion binding"/>
    <property type="evidence" value="ECO:0007669"/>
    <property type="project" value="UniProtKB-KW"/>
</dbReference>
<keyword evidence="2" id="KW-0479">Metal-binding</keyword>
<sequence>MHRLPDTYHALKVDAQKCIGCTHCMQSCPTEAIRIRNGLAVIDKKRCVDCGQCLRACPAKAIFVEQDDLDKIKSFKYRVALFPAVTIGQFPENISENQIYDALLKIGFTHLYELEQPIGFLKDSIKEYCRKDKKARPHISTFCPSVVRLIQIRYPSLLDNLIPRKAPHDLGAHLALEQLQNQGAQRDEIGIFYITPCIAKISSVKSPLGEKESIVDGVINMNVLYNKVRKNIRTTDIPDTSDRRETLTRDGILWSLTRGEARHFGERSMAIDGIHNVIRFLERLENEEVPDIDFLELRACDQSCAGGNLTAGNRFLTVERLEHRAKRYESSSKFKDHPIQRLAPKLKSKLISDPIDAKPVFILDRDREKALEKMSKMQRIICFLPGIDCGACGAPNCQALAEDMVNQKAKMSDCVFLQQTWQEENKISTSKALKNMEKKWGKDRFKADCNKRGRRNEGF</sequence>
<keyword evidence="3" id="KW-0408">Iron</keyword>
<dbReference type="InterPro" id="IPR007202">
    <property type="entry name" value="4Fe-4S_dom"/>
</dbReference>
<dbReference type="PANTHER" id="PTHR43560">
    <property type="entry name" value="ION-TRANSLOCATING OXIDOREDUCTASE COMPLEX SUBUNIT B"/>
    <property type="match status" value="1"/>
</dbReference>
<evidence type="ECO:0000313" key="7">
    <source>
        <dbReference type="EMBL" id="PTN07579.1"/>
    </source>
</evidence>
<evidence type="ECO:0000256" key="3">
    <source>
        <dbReference type="ARBA" id="ARBA00023004"/>
    </source>
</evidence>
<dbReference type="RefSeq" id="WP_107823109.1">
    <property type="nucleotide sequence ID" value="NZ_OY782574.1"/>
</dbReference>
<dbReference type="GO" id="GO:0051539">
    <property type="term" value="F:4 iron, 4 sulfur cluster binding"/>
    <property type="evidence" value="ECO:0007669"/>
    <property type="project" value="UniProtKB-KW"/>
</dbReference>
<dbReference type="PANTHER" id="PTHR43560:SF1">
    <property type="entry name" value="ION-TRANSLOCATING OXIDOREDUCTASE COMPLEX SUBUNIT B"/>
    <property type="match status" value="1"/>
</dbReference>
<dbReference type="InterPro" id="IPR009016">
    <property type="entry name" value="Fe_hydrogenase"/>
</dbReference>
<keyword evidence="1" id="KW-0004">4Fe-4S</keyword>
<evidence type="ECO:0000256" key="1">
    <source>
        <dbReference type="ARBA" id="ARBA00022485"/>
    </source>
</evidence>
<gene>
    <name evidence="7" type="ORF">C8N47_11518</name>
</gene>
<dbReference type="Pfam" id="PF13237">
    <property type="entry name" value="Fer4_10"/>
    <property type="match status" value="1"/>
</dbReference>
<feature type="domain" description="4Fe-4S" evidence="6">
    <location>
        <begin position="372"/>
        <end position="435"/>
    </location>
</feature>
<evidence type="ECO:0000313" key="8">
    <source>
        <dbReference type="Proteomes" id="UP000243525"/>
    </source>
</evidence>
<name>A0A2T5BZ82_9BACT</name>
<dbReference type="PROSITE" id="PS00198">
    <property type="entry name" value="4FE4S_FER_1"/>
    <property type="match status" value="2"/>
</dbReference>
<reference evidence="7 8" key="1">
    <citation type="submission" date="2018-04" db="EMBL/GenBank/DDBJ databases">
        <title>Genomic Encyclopedia of Archaeal and Bacterial Type Strains, Phase II (KMG-II): from individual species to whole genera.</title>
        <authorList>
            <person name="Goeker M."/>
        </authorList>
    </citation>
    <scope>NUCLEOTIDE SEQUENCE [LARGE SCALE GENOMIC DNA]</scope>
    <source>
        <strain evidence="7 8">DSM 28823</strain>
    </source>
</reference>
<protein>
    <submittedName>
        <fullName evidence="7">Iron only hydrogenase large subunit-like protein</fullName>
    </submittedName>
</protein>